<evidence type="ECO:0000259" key="9">
    <source>
        <dbReference type="PROSITE" id="PS51918"/>
    </source>
</evidence>
<feature type="binding site" evidence="8">
    <location>
        <begin position="168"/>
        <end position="170"/>
    </location>
    <ligand>
        <name>S-adenosyl-L-methionine</name>
        <dbReference type="ChEBI" id="CHEBI:59789"/>
    </ligand>
</feature>
<feature type="binding site" evidence="8">
    <location>
        <position position="126"/>
    </location>
    <ligand>
        <name>S-adenosyl-L-methionine</name>
        <dbReference type="ChEBI" id="CHEBI:59789"/>
    </ligand>
</feature>
<comment type="function">
    <text evidence="8">Catalyzes the complex heterocyclic radical-mediated conversion of 6-carboxy-5,6,7,8-tetrahydropterin (CPH4) to 7-carboxy-7-deazaguanine (CDG), a step common to the biosynthetic pathways of all 7-deazapurine-containing compounds.</text>
</comment>
<keyword evidence="3 8" id="KW-0479">Metal-binding</keyword>
<evidence type="ECO:0000256" key="3">
    <source>
        <dbReference type="ARBA" id="ARBA00022723"/>
    </source>
</evidence>
<accession>A0A7X8TQ04</accession>
<evidence type="ECO:0000256" key="8">
    <source>
        <dbReference type="HAMAP-Rule" id="MF_00917"/>
    </source>
</evidence>
<dbReference type="PANTHER" id="PTHR42836">
    <property type="entry name" value="7-CARBOXY-7-DEAZAGUANINE SYNTHASE"/>
    <property type="match status" value="1"/>
</dbReference>
<comment type="subunit">
    <text evidence="8">Homodimer.</text>
</comment>
<keyword evidence="2 8" id="KW-0949">S-adenosyl-L-methionine</keyword>
<comment type="caution">
    <text evidence="10">The sequence shown here is derived from an EMBL/GenBank/DDBJ whole genome shotgun (WGS) entry which is preliminary data.</text>
</comment>
<comment type="similarity">
    <text evidence="8">Belongs to the radical SAM superfamily. 7-carboxy-7-deazaguanine synthase family.</text>
</comment>
<evidence type="ECO:0000256" key="1">
    <source>
        <dbReference type="ARBA" id="ARBA00022485"/>
    </source>
</evidence>
<gene>
    <name evidence="8 10" type="primary">queE</name>
    <name evidence="10" type="ORF">HGP28_06375</name>
</gene>
<dbReference type="GO" id="GO:1904047">
    <property type="term" value="F:S-adenosyl-L-methionine binding"/>
    <property type="evidence" value="ECO:0007669"/>
    <property type="project" value="UniProtKB-UniRule"/>
</dbReference>
<dbReference type="PANTHER" id="PTHR42836:SF1">
    <property type="entry name" value="7-CARBOXY-7-DEAZAGUANINE SYNTHASE"/>
    <property type="match status" value="1"/>
</dbReference>
<comment type="cofactor">
    <cofactor evidence="8">
        <name>Mg(2+)</name>
        <dbReference type="ChEBI" id="CHEBI:18420"/>
    </cofactor>
</comment>
<keyword evidence="7 8" id="KW-0456">Lyase</keyword>
<feature type="binding site" evidence="8">
    <location>
        <position position="59"/>
    </location>
    <ligand>
        <name>substrate</name>
    </ligand>
</feature>
<feature type="binding site" evidence="8">
    <location>
        <position position="124"/>
    </location>
    <ligand>
        <name>substrate</name>
    </ligand>
</feature>
<dbReference type="AlphaFoldDB" id="A0A7X8TQ04"/>
<reference evidence="10 11" key="1">
    <citation type="submission" date="2020-04" db="EMBL/GenBank/DDBJ databases">
        <title>Vibrio sp. SM6, a novel species isolated from seawater.</title>
        <authorList>
            <person name="Wang X."/>
        </authorList>
    </citation>
    <scope>NUCLEOTIDE SEQUENCE [LARGE SCALE GENOMIC DNA]</scope>
    <source>
        <strain evidence="10 11">SM6</strain>
    </source>
</reference>
<evidence type="ECO:0000256" key="5">
    <source>
        <dbReference type="ARBA" id="ARBA00023004"/>
    </source>
</evidence>
<dbReference type="GO" id="GO:0008616">
    <property type="term" value="P:tRNA queuosine(34) biosynthetic process"/>
    <property type="evidence" value="ECO:0007669"/>
    <property type="project" value="UniProtKB-UniRule"/>
</dbReference>
<dbReference type="Gene3D" id="3.20.20.70">
    <property type="entry name" value="Aldolase class I"/>
    <property type="match status" value="1"/>
</dbReference>
<evidence type="ECO:0000313" key="10">
    <source>
        <dbReference type="EMBL" id="NLS12526.1"/>
    </source>
</evidence>
<proteinExistence type="inferred from homology"/>
<dbReference type="GO" id="GO:0051539">
    <property type="term" value="F:4 iron, 4 sulfur cluster binding"/>
    <property type="evidence" value="ECO:0007669"/>
    <property type="project" value="UniProtKB-UniRule"/>
</dbReference>
<dbReference type="InterPro" id="IPR007197">
    <property type="entry name" value="rSAM"/>
</dbReference>
<dbReference type="NCBIfam" id="TIGR04322">
    <property type="entry name" value="rSAM_QueE_Ecoli"/>
    <property type="match status" value="1"/>
</dbReference>
<evidence type="ECO:0000313" key="11">
    <source>
        <dbReference type="Proteomes" id="UP000535589"/>
    </source>
</evidence>
<comment type="pathway">
    <text evidence="8">Purine metabolism; 7-cyano-7-deazaguanine biosynthesis.</text>
</comment>
<feature type="binding site" evidence="8">
    <location>
        <position position="70"/>
    </location>
    <ligand>
        <name>[4Fe-4S] cluster</name>
        <dbReference type="ChEBI" id="CHEBI:49883"/>
        <note>4Fe-4S-S-AdoMet</note>
    </ligand>
</feature>
<feature type="binding site" evidence="8">
    <location>
        <position position="63"/>
    </location>
    <ligand>
        <name>[4Fe-4S] cluster</name>
        <dbReference type="ChEBI" id="CHEBI:49883"/>
        <note>4Fe-4S-S-AdoMet</note>
    </ligand>
</feature>
<keyword evidence="6 8" id="KW-0411">Iron-sulfur</keyword>
<dbReference type="GO" id="GO:0016840">
    <property type="term" value="F:carbon-nitrogen lyase activity"/>
    <property type="evidence" value="ECO:0007669"/>
    <property type="project" value="UniProtKB-UniRule"/>
</dbReference>
<organism evidence="10 11">
    <name type="scientific">Vibrio agarilyticus</name>
    <dbReference type="NCBI Taxonomy" id="2726741"/>
    <lineage>
        <taxon>Bacteria</taxon>
        <taxon>Pseudomonadati</taxon>
        <taxon>Pseudomonadota</taxon>
        <taxon>Gammaproteobacteria</taxon>
        <taxon>Vibrionales</taxon>
        <taxon>Vibrionaceae</taxon>
        <taxon>Vibrio</taxon>
    </lineage>
</organism>
<comment type="cofactor">
    <cofactor evidence="8">
        <name>S-adenosyl-L-methionine</name>
        <dbReference type="ChEBI" id="CHEBI:59789"/>
    </cofactor>
    <text evidence="8">Binds 1 S-adenosyl-L-methionine per subunit.</text>
</comment>
<keyword evidence="1 8" id="KW-0004">4Fe-4S</keyword>
<name>A0A7X8TQ04_9VIBR</name>
<comment type="caution">
    <text evidence="8">Lacks conserved residue(s) required for the propagation of feature annotation.</text>
</comment>
<dbReference type="UniPathway" id="UPA00391"/>
<feature type="binding site" evidence="8">
    <location>
        <position position="67"/>
    </location>
    <ligand>
        <name>[4Fe-4S] cluster</name>
        <dbReference type="ChEBI" id="CHEBI:49883"/>
        <note>4Fe-4S-S-AdoMet</note>
    </ligand>
</feature>
<sequence>MHLNVTWVYNIDLRAGLLYRVRHAINALGCKVTIYKVNEMFQTIQGEGVFTGVPAVFIRLQECPVGCAWCDTKQTWTAEPTDERDFGEIIKKVGDSATWCQSDATQIVAQYRTQGYTAKHIVITGGEPCIYDLTSLTLAFEALGCQCQIETSGTFDVIASENTWVTVSPKVSMKGGLQVQPSALKRANEIKYPVGTDNDIDQLDQLLFDAGLLQSDVVIALQPISQKPRATQLCIDTCLARNWRLSIQTHKYLNIA</sequence>
<dbReference type="PIRSF" id="PIRSF000370">
    <property type="entry name" value="QueE"/>
    <property type="match status" value="1"/>
</dbReference>
<dbReference type="InterPro" id="IPR013785">
    <property type="entry name" value="Aldolase_TIM"/>
</dbReference>
<evidence type="ECO:0000256" key="2">
    <source>
        <dbReference type="ARBA" id="ARBA00022691"/>
    </source>
</evidence>
<protein>
    <recommendedName>
        <fullName evidence="8">7-carboxy-7-deazaguanine synthase</fullName>
        <shortName evidence="8">CDG synthase</shortName>
        <ecNumber evidence="8">4.3.99.3</ecNumber>
    </recommendedName>
    <alternativeName>
        <fullName evidence="8">Queuosine biosynthesis protein QueE</fullName>
    </alternativeName>
</protein>
<feature type="binding site" evidence="8">
    <location>
        <begin position="44"/>
        <end position="46"/>
    </location>
    <ligand>
        <name>substrate</name>
    </ligand>
</feature>
<feature type="domain" description="Radical SAM core" evidence="9">
    <location>
        <begin position="50"/>
        <end position="256"/>
    </location>
</feature>
<comment type="cofactor">
    <cofactor evidence="8">
        <name>[4Fe-4S] cluster</name>
        <dbReference type="ChEBI" id="CHEBI:49883"/>
    </cofactor>
    <text evidence="8">Binds 1 [4Fe-4S] cluster. The cluster is coordinated with 3 cysteines and an exchangeable S-adenosyl-L-methionine.</text>
</comment>
<dbReference type="GO" id="GO:0000287">
    <property type="term" value="F:magnesium ion binding"/>
    <property type="evidence" value="ECO:0007669"/>
    <property type="project" value="UniProtKB-UniRule"/>
</dbReference>
<dbReference type="InterPro" id="IPR058240">
    <property type="entry name" value="rSAM_sf"/>
</dbReference>
<comment type="catalytic activity">
    <reaction evidence="8">
        <text>6-carboxy-5,6,7,8-tetrahydropterin + H(+) = 7-carboxy-7-carbaguanine + NH4(+)</text>
        <dbReference type="Rhea" id="RHEA:27974"/>
        <dbReference type="ChEBI" id="CHEBI:15378"/>
        <dbReference type="ChEBI" id="CHEBI:28938"/>
        <dbReference type="ChEBI" id="CHEBI:61032"/>
        <dbReference type="ChEBI" id="CHEBI:61036"/>
        <dbReference type="EC" id="4.3.99.3"/>
    </reaction>
</comment>
<dbReference type="InterPro" id="IPR024924">
    <property type="entry name" value="7-CO-7-deazaguanine_synth-like"/>
</dbReference>
<dbReference type="EC" id="4.3.99.3" evidence="8"/>
<keyword evidence="5 8" id="KW-0408">Iron</keyword>
<evidence type="ECO:0000256" key="7">
    <source>
        <dbReference type="ARBA" id="ARBA00023239"/>
    </source>
</evidence>
<dbReference type="Proteomes" id="UP000535589">
    <property type="component" value="Unassembled WGS sequence"/>
</dbReference>
<keyword evidence="8" id="KW-0671">Queuosine biosynthesis</keyword>
<evidence type="ECO:0000256" key="6">
    <source>
        <dbReference type="ARBA" id="ARBA00023014"/>
    </source>
</evidence>
<dbReference type="EMBL" id="JABAIK010000005">
    <property type="protein sequence ID" value="NLS12526.1"/>
    <property type="molecule type" value="Genomic_DNA"/>
</dbReference>
<dbReference type="SUPFAM" id="SSF102114">
    <property type="entry name" value="Radical SAM enzymes"/>
    <property type="match status" value="1"/>
</dbReference>
<feature type="binding site" evidence="8">
    <location>
        <begin position="69"/>
        <end position="71"/>
    </location>
    <ligand>
        <name>S-adenosyl-L-methionine</name>
        <dbReference type="ChEBI" id="CHEBI:59789"/>
    </ligand>
</feature>
<dbReference type="PROSITE" id="PS51918">
    <property type="entry name" value="RADICAL_SAM"/>
    <property type="match status" value="1"/>
</dbReference>
<keyword evidence="4 8" id="KW-0460">Magnesium</keyword>
<feature type="binding site" evidence="8">
    <location>
        <position position="72"/>
    </location>
    <ligand>
        <name>Mg(2+)</name>
        <dbReference type="ChEBI" id="CHEBI:18420"/>
    </ligand>
</feature>
<dbReference type="SFLD" id="SFLDS00029">
    <property type="entry name" value="Radical_SAM"/>
    <property type="match status" value="1"/>
</dbReference>
<evidence type="ECO:0000256" key="4">
    <source>
        <dbReference type="ARBA" id="ARBA00022842"/>
    </source>
</evidence>
<dbReference type="HAMAP" id="MF_00917">
    <property type="entry name" value="QueE"/>
    <property type="match status" value="1"/>
</dbReference>
<dbReference type="InterPro" id="IPR027609">
    <property type="entry name" value="rSAM_QueE_proteobac"/>
</dbReference>
<keyword evidence="11" id="KW-1185">Reference proteome</keyword>